<dbReference type="HOGENOM" id="CLU_170302_0_0_5"/>
<comment type="caution">
    <text evidence="1">The sequence shown here is derived from an EMBL/GenBank/DDBJ whole genome shotgun (WGS) entry which is preliminary data.</text>
</comment>
<dbReference type="InterPro" id="IPR018684">
    <property type="entry name" value="DUF2171"/>
</dbReference>
<name>K8PAA1_9BRAD</name>
<evidence type="ECO:0000313" key="2">
    <source>
        <dbReference type="Proteomes" id="UP000001095"/>
    </source>
</evidence>
<dbReference type="EMBL" id="AGWY01000011">
    <property type="protein sequence ID" value="EKS35253.1"/>
    <property type="molecule type" value="Genomic_DNA"/>
</dbReference>
<keyword evidence="2" id="KW-1185">Reference proteome</keyword>
<accession>K8PAA1</accession>
<evidence type="ECO:0000313" key="1">
    <source>
        <dbReference type="EMBL" id="EKS35253.1"/>
    </source>
</evidence>
<evidence type="ECO:0008006" key="3">
    <source>
        <dbReference type="Google" id="ProtNLM"/>
    </source>
</evidence>
<protein>
    <recommendedName>
        <fullName evidence="3">DUF2171 domain-containing protein</fullName>
    </recommendedName>
</protein>
<dbReference type="RefSeq" id="WP_002713391.1">
    <property type="nucleotide sequence ID" value="NZ_KB375281.1"/>
</dbReference>
<gene>
    <name evidence="1" type="ORF">HMPREF9696_02525</name>
</gene>
<proteinExistence type="predicted"/>
<dbReference type="PATRIC" id="fig|883079.3.peg.2577"/>
<reference evidence="1 2" key="1">
    <citation type="submission" date="2012-04" db="EMBL/GenBank/DDBJ databases">
        <title>The Genome Sequence of Afipia clevelandensis ATCC 49720.</title>
        <authorList>
            <consortium name="The Broad Institute Genome Sequencing Platform"/>
            <person name="Earl A."/>
            <person name="Ward D."/>
            <person name="Feldgarden M."/>
            <person name="Gevers D."/>
            <person name="Huys G."/>
            <person name="Walker B."/>
            <person name="Young S.K."/>
            <person name="Zeng Q."/>
            <person name="Gargeya S."/>
            <person name="Fitzgerald M."/>
            <person name="Haas B."/>
            <person name="Abouelleil A."/>
            <person name="Alvarado L."/>
            <person name="Arachchi H.M."/>
            <person name="Berlin A."/>
            <person name="Chapman S.B."/>
            <person name="Goldberg J."/>
            <person name="Griggs A."/>
            <person name="Gujja S."/>
            <person name="Hansen M."/>
            <person name="Howarth C."/>
            <person name="Imamovic A."/>
            <person name="Larimer J."/>
            <person name="McCowen C."/>
            <person name="Montmayeur A."/>
            <person name="Murphy C."/>
            <person name="Neiman D."/>
            <person name="Pearson M."/>
            <person name="Priest M."/>
            <person name="Roberts A."/>
            <person name="Saif S."/>
            <person name="Shea T."/>
            <person name="Sisk P."/>
            <person name="Sykes S."/>
            <person name="Wortman J."/>
            <person name="Nusbaum C."/>
            <person name="Birren B."/>
        </authorList>
    </citation>
    <scope>NUCLEOTIDE SEQUENCE [LARGE SCALE GENOMIC DNA]</scope>
    <source>
        <strain evidence="1 2">ATCC 49720</strain>
    </source>
</reference>
<dbReference type="OrthoDB" id="9803697at2"/>
<organism evidence="1 2">
    <name type="scientific">Afipia clevelandensis ATCC 49720</name>
    <dbReference type="NCBI Taxonomy" id="883079"/>
    <lineage>
        <taxon>Bacteria</taxon>
        <taxon>Pseudomonadati</taxon>
        <taxon>Pseudomonadota</taxon>
        <taxon>Alphaproteobacteria</taxon>
        <taxon>Hyphomicrobiales</taxon>
        <taxon>Nitrobacteraceae</taxon>
        <taxon>Afipia</taxon>
    </lineage>
</organism>
<dbReference type="Pfam" id="PF09939">
    <property type="entry name" value="DUF2171"/>
    <property type="match status" value="1"/>
</dbReference>
<dbReference type="AlphaFoldDB" id="K8PAA1"/>
<sequence length="76" mass="8259">MADVSKIKEHMDVIDSAGKNIGKVDHLEGNDKIKLTKASSPDGQHHFVPVAWIDHVDTHVHLNKAVNDVGALQKAS</sequence>
<dbReference type="Proteomes" id="UP000001095">
    <property type="component" value="Unassembled WGS sequence"/>
</dbReference>